<dbReference type="Gene3D" id="2.40.50.90">
    <property type="match status" value="1"/>
</dbReference>
<dbReference type="InterPro" id="IPR006311">
    <property type="entry name" value="TAT_signal"/>
</dbReference>
<dbReference type="SUPFAM" id="SSF50199">
    <property type="entry name" value="Staphylococcal nuclease"/>
    <property type="match status" value="1"/>
</dbReference>
<dbReference type="AlphaFoldDB" id="A0A810A8M5"/>
<dbReference type="EMBL" id="AP023095">
    <property type="protein sequence ID" value="BCE58988.1"/>
    <property type="molecule type" value="Genomic_DNA"/>
</dbReference>
<name>A0A810A8M5_9BRAD</name>
<protein>
    <recommendedName>
        <fullName evidence="4">TNase-like domain-containing protein</fullName>
    </recommendedName>
</protein>
<reference evidence="2" key="1">
    <citation type="submission" date="2020-05" db="EMBL/GenBank/DDBJ databases">
        <title>Complete genome sequence of Bradyrhizobium diazoefficiens XF5 isolated from soybean nodule.</title>
        <authorList>
            <person name="Noda R."/>
            <person name="Kakizaki K."/>
            <person name="Minamisawa K."/>
        </authorList>
    </citation>
    <scope>NUCLEOTIDE SEQUENCE</scope>
    <source>
        <strain evidence="2">XF5</strain>
    </source>
</reference>
<evidence type="ECO:0000313" key="3">
    <source>
        <dbReference type="EMBL" id="BCE67669.1"/>
    </source>
</evidence>
<dbReference type="InterPro" id="IPR035437">
    <property type="entry name" value="SNase_OB-fold_sf"/>
</dbReference>
<accession>A0A810A8M5</accession>
<organism evidence="2">
    <name type="scientific">Bradyrhizobium diazoefficiens</name>
    <dbReference type="NCBI Taxonomy" id="1355477"/>
    <lineage>
        <taxon>Bacteria</taxon>
        <taxon>Pseudomonadati</taxon>
        <taxon>Pseudomonadota</taxon>
        <taxon>Alphaproteobacteria</taxon>
        <taxon>Hyphomicrobiales</taxon>
        <taxon>Nitrobacteraceae</taxon>
        <taxon>Bradyrhizobium</taxon>
    </lineage>
</organism>
<evidence type="ECO:0000256" key="1">
    <source>
        <dbReference type="SAM" id="Phobius"/>
    </source>
</evidence>
<evidence type="ECO:0008006" key="4">
    <source>
        <dbReference type="Google" id="ProtNLM"/>
    </source>
</evidence>
<proteinExistence type="predicted"/>
<feature type="transmembrane region" description="Helical" evidence="1">
    <location>
        <begin position="12"/>
        <end position="38"/>
    </location>
</feature>
<sequence length="172" mass="18799">MTVIPFRSRRTFLGWLTILGASAASVFAFVAVAKFLAWPDTPRATPRYDGVSQAIEVIDGETVRIEGRTYRLVGFNTPETGDLVRCDDERKRADAATHWLKALIATSDARLSRVACACKPALEGTKLCNYGRLCGVLTVAGRDAAQIVIKEGRAEPYVCSGTTCPRRRSWCG</sequence>
<reference evidence="3" key="2">
    <citation type="submission" date="2020-05" db="EMBL/GenBank/DDBJ databases">
        <title>Complete genome sequence of Bradyrhizobium diazoefficiens XF6 isolated from soybean nodule.</title>
        <authorList>
            <person name="Noda R."/>
            <person name="Kakizaki K."/>
            <person name="Minamisawa K."/>
        </authorList>
    </citation>
    <scope>NUCLEOTIDE SEQUENCE</scope>
    <source>
        <strain evidence="3">XF6</strain>
    </source>
</reference>
<dbReference type="EMBL" id="AP023096">
    <property type="protein sequence ID" value="BCE67669.1"/>
    <property type="molecule type" value="Genomic_DNA"/>
</dbReference>
<dbReference type="PROSITE" id="PS51318">
    <property type="entry name" value="TAT"/>
    <property type="match status" value="1"/>
</dbReference>
<keyword evidence="1" id="KW-0472">Membrane</keyword>
<gene>
    <name evidence="2" type="ORF">XF5B_65000</name>
    <name evidence="3" type="ORF">XF6B_64680</name>
</gene>
<evidence type="ECO:0000313" key="2">
    <source>
        <dbReference type="EMBL" id="BCE58988.1"/>
    </source>
</evidence>
<keyword evidence="1" id="KW-1133">Transmembrane helix</keyword>
<keyword evidence="1" id="KW-0812">Transmembrane</keyword>